<dbReference type="Gene3D" id="1.25.40.20">
    <property type="entry name" value="Ankyrin repeat-containing domain"/>
    <property type="match status" value="1"/>
</dbReference>
<name>A0A0G4FDY5_9ALVE</name>
<dbReference type="SUPFAM" id="SSF48403">
    <property type="entry name" value="Ankyrin repeat"/>
    <property type="match status" value="1"/>
</dbReference>
<feature type="region of interest" description="Disordered" evidence="1">
    <location>
        <begin position="113"/>
        <end position="137"/>
    </location>
</feature>
<feature type="compositionally biased region" description="Basic residues" evidence="1">
    <location>
        <begin position="113"/>
        <end position="122"/>
    </location>
</feature>
<dbReference type="VEuPathDB" id="CryptoDB:Cvel_16544"/>
<protein>
    <submittedName>
        <fullName evidence="2">Uncharacterized protein</fullName>
    </submittedName>
</protein>
<accession>A0A0G4FDY5</accession>
<sequence length="190" mass="21289">AGARVDLLSAPASWPLPLNPRKRFGPPFPVPVLGSGSWLADLISLEEARGPLLLQIIRTAPLEVMGEYPWGDRDVIPKGPGWDSCPLVVAIEKRWVEGVRALLERGVSVERRNKTRHAGRRRARDEDGEEEKRRPLKSPLFAAVHTHQWEVARELLLKGATMEDGERSDARVMDSLVPPDLRSVMFQEIP</sequence>
<gene>
    <name evidence="2" type="ORF">Cvel_16544</name>
</gene>
<reference evidence="2" key="1">
    <citation type="submission" date="2014-11" db="EMBL/GenBank/DDBJ databases">
        <authorList>
            <person name="Otto D Thomas"/>
            <person name="Naeem Raeece"/>
        </authorList>
    </citation>
    <scope>NUCLEOTIDE SEQUENCE</scope>
</reference>
<dbReference type="AlphaFoldDB" id="A0A0G4FDY5"/>
<dbReference type="InterPro" id="IPR036770">
    <property type="entry name" value="Ankyrin_rpt-contain_sf"/>
</dbReference>
<organism evidence="2">
    <name type="scientific">Chromera velia CCMP2878</name>
    <dbReference type="NCBI Taxonomy" id="1169474"/>
    <lineage>
        <taxon>Eukaryota</taxon>
        <taxon>Sar</taxon>
        <taxon>Alveolata</taxon>
        <taxon>Colpodellida</taxon>
        <taxon>Chromeraceae</taxon>
        <taxon>Chromera</taxon>
    </lineage>
</organism>
<evidence type="ECO:0000256" key="1">
    <source>
        <dbReference type="SAM" id="MobiDB-lite"/>
    </source>
</evidence>
<evidence type="ECO:0000313" key="2">
    <source>
        <dbReference type="EMBL" id="CEM11422.1"/>
    </source>
</evidence>
<proteinExistence type="predicted"/>
<feature type="non-terminal residue" evidence="2">
    <location>
        <position position="1"/>
    </location>
</feature>
<dbReference type="EMBL" id="CDMZ01000306">
    <property type="protein sequence ID" value="CEM11422.1"/>
    <property type="molecule type" value="Genomic_DNA"/>
</dbReference>